<keyword evidence="3" id="KW-0472">Membrane</keyword>
<dbReference type="EMBL" id="CP073708">
    <property type="protein sequence ID" value="QUO41604.1"/>
    <property type="molecule type" value="Genomic_DNA"/>
</dbReference>
<comment type="subcellular location">
    <subcellularLocation>
        <location evidence="1">Endomembrane system</location>
        <topology evidence="1">Multi-pass membrane protein</topology>
    </subcellularLocation>
</comment>
<dbReference type="PANTHER" id="PTHR22911:SF137">
    <property type="entry name" value="SOLUTE CARRIER FAMILY 35 MEMBER G2-RELATED"/>
    <property type="match status" value="1"/>
</dbReference>
<evidence type="ECO:0000313" key="7">
    <source>
        <dbReference type="Proteomes" id="UP000595847"/>
    </source>
</evidence>
<name>A0A7T5JNW4_9BACL</name>
<dbReference type="KEGG" id="bcop:JD108_00480"/>
<feature type="transmembrane region" description="Helical" evidence="3">
    <location>
        <begin position="211"/>
        <end position="231"/>
    </location>
</feature>
<proteinExistence type="inferred from homology"/>
<feature type="transmembrane region" description="Helical" evidence="3">
    <location>
        <begin position="238"/>
        <end position="258"/>
    </location>
</feature>
<evidence type="ECO:0000256" key="3">
    <source>
        <dbReference type="SAM" id="Phobius"/>
    </source>
</evidence>
<keyword evidence="3" id="KW-1133">Transmembrane helix</keyword>
<dbReference type="Proteomes" id="UP000595847">
    <property type="component" value="Chromosome"/>
</dbReference>
<sequence length="298" mass="32276">MRYLLLVFLGACSYGILSTIVKLAYGQGYSPGEVVGGQMFFGFLLTWLPALFVLRQRPSLKRMLLLLAVGLPVGSTGLLYYNSLQHIPASIAIVLLFQFTWMSVLLETLLTRKRPAAITLYSLILLFAGTILAGGILDKGIGNFSFAGIAFGLSSAVSYTLFIFFSGKAAPEVNSWLRTSLMSTGSMLLVFLIYPPSFLVSGVLWDGLFGYVFLLAAFGVFVPTVCFNFGVPHTGPGMAGILGAAELPMAVFSSYIILQESVSLLQWLGVIIILLGIILPEWVRFRGTKTTKTPSPLS</sequence>
<evidence type="ECO:0000259" key="4">
    <source>
        <dbReference type="Pfam" id="PF00892"/>
    </source>
</evidence>
<feature type="transmembrane region" description="Helical" evidence="3">
    <location>
        <begin position="264"/>
        <end position="283"/>
    </location>
</feature>
<dbReference type="InterPro" id="IPR037185">
    <property type="entry name" value="EmrE-like"/>
</dbReference>
<protein>
    <submittedName>
        <fullName evidence="5">DMT family transporter</fullName>
    </submittedName>
</protein>
<keyword evidence="3" id="KW-0812">Transmembrane</keyword>
<feature type="transmembrane region" description="Helical" evidence="3">
    <location>
        <begin position="186"/>
        <end position="205"/>
    </location>
</feature>
<dbReference type="PANTHER" id="PTHR22911">
    <property type="entry name" value="ACYL-MALONYL CONDENSING ENZYME-RELATED"/>
    <property type="match status" value="1"/>
</dbReference>
<evidence type="ECO:0000313" key="5">
    <source>
        <dbReference type="EMBL" id="QQE74522.1"/>
    </source>
</evidence>
<dbReference type="InterPro" id="IPR000620">
    <property type="entry name" value="EamA_dom"/>
</dbReference>
<reference evidence="6" key="2">
    <citation type="submission" date="2021-04" db="EMBL/GenBank/DDBJ databases">
        <title>Brevibacillus composti FJAT-54423, complete genome.</title>
        <authorList>
            <person name="Tang R."/>
        </authorList>
    </citation>
    <scope>NUCLEOTIDE SEQUENCE</scope>
    <source>
        <strain evidence="6">FJAT-54424</strain>
    </source>
</reference>
<evidence type="ECO:0000313" key="8">
    <source>
        <dbReference type="Proteomes" id="UP000677234"/>
    </source>
</evidence>
<dbReference type="Proteomes" id="UP000677234">
    <property type="component" value="Chromosome"/>
</dbReference>
<evidence type="ECO:0000313" key="6">
    <source>
        <dbReference type="EMBL" id="QUO41604.1"/>
    </source>
</evidence>
<dbReference type="Pfam" id="PF00892">
    <property type="entry name" value="EamA"/>
    <property type="match status" value="2"/>
</dbReference>
<dbReference type="GO" id="GO:0016020">
    <property type="term" value="C:membrane"/>
    <property type="evidence" value="ECO:0007669"/>
    <property type="project" value="InterPro"/>
</dbReference>
<feature type="transmembrane region" description="Helical" evidence="3">
    <location>
        <begin position="118"/>
        <end position="137"/>
    </location>
</feature>
<dbReference type="AlphaFoldDB" id="A0A7T5JNW4"/>
<evidence type="ECO:0000256" key="2">
    <source>
        <dbReference type="ARBA" id="ARBA00007362"/>
    </source>
</evidence>
<organism evidence="5 7">
    <name type="scientific">Brevibacillus composti</name>
    <dbReference type="NCBI Taxonomy" id="2796470"/>
    <lineage>
        <taxon>Bacteria</taxon>
        <taxon>Bacillati</taxon>
        <taxon>Bacillota</taxon>
        <taxon>Bacilli</taxon>
        <taxon>Bacillales</taxon>
        <taxon>Paenibacillaceae</taxon>
        <taxon>Brevibacillus</taxon>
    </lineage>
</organism>
<comment type="similarity">
    <text evidence="2">Belongs to the EamA transporter family.</text>
</comment>
<dbReference type="EMBL" id="CP066308">
    <property type="protein sequence ID" value="QQE74522.1"/>
    <property type="molecule type" value="Genomic_DNA"/>
</dbReference>
<feature type="transmembrane region" description="Helical" evidence="3">
    <location>
        <begin position="34"/>
        <end position="54"/>
    </location>
</feature>
<feature type="transmembrane region" description="Helical" evidence="3">
    <location>
        <begin position="143"/>
        <end position="165"/>
    </location>
</feature>
<accession>A0A7T5JNW4</accession>
<feature type="domain" description="EamA" evidence="4">
    <location>
        <begin position="3"/>
        <end position="133"/>
    </location>
</feature>
<feature type="transmembrane region" description="Helical" evidence="3">
    <location>
        <begin position="87"/>
        <end position="106"/>
    </location>
</feature>
<reference evidence="5 7" key="1">
    <citation type="submission" date="2020-12" db="EMBL/GenBank/DDBJ databases">
        <title>strain FJAT-54423T represents a novel species of the genus Brevibacillus.</title>
        <authorList>
            <person name="Tang R."/>
        </authorList>
    </citation>
    <scope>NUCLEOTIDE SEQUENCE [LARGE SCALE GENOMIC DNA]</scope>
    <source>
        <strain evidence="5 7">FJAT-54423</strain>
    </source>
</reference>
<feature type="transmembrane region" description="Helical" evidence="3">
    <location>
        <begin position="63"/>
        <end position="81"/>
    </location>
</feature>
<dbReference type="RefSeq" id="WP_198828100.1">
    <property type="nucleotide sequence ID" value="NZ_CP066308.1"/>
</dbReference>
<evidence type="ECO:0000256" key="1">
    <source>
        <dbReference type="ARBA" id="ARBA00004127"/>
    </source>
</evidence>
<gene>
    <name evidence="5" type="ORF">JD108_00480</name>
    <name evidence="6" type="ORF">KDJ56_00480</name>
</gene>
<dbReference type="SUPFAM" id="SSF103481">
    <property type="entry name" value="Multidrug resistance efflux transporter EmrE"/>
    <property type="match status" value="2"/>
</dbReference>
<feature type="domain" description="EamA" evidence="4">
    <location>
        <begin position="148"/>
        <end position="279"/>
    </location>
</feature>
<keyword evidence="8" id="KW-1185">Reference proteome</keyword>